<dbReference type="PANTHER" id="PTHR24148:SF64">
    <property type="entry name" value="HETEROKARYON INCOMPATIBILITY DOMAIN-CONTAINING PROTEIN"/>
    <property type="match status" value="1"/>
</dbReference>
<evidence type="ECO:0000256" key="1">
    <source>
        <dbReference type="SAM" id="MobiDB-lite"/>
    </source>
</evidence>
<keyword evidence="4" id="KW-1185">Reference proteome</keyword>
<dbReference type="EMBL" id="PDXF01000064">
    <property type="protein sequence ID" value="RYN91477.1"/>
    <property type="molecule type" value="Genomic_DNA"/>
</dbReference>
<feature type="domain" description="Heterokaryon incompatibility" evidence="2">
    <location>
        <begin position="3"/>
        <end position="136"/>
    </location>
</feature>
<reference evidence="4" key="1">
    <citation type="journal article" date="2019" name="bioRxiv">
        <title>Genomics, evolutionary history and diagnostics of the Alternaria alternata species group including apple and Asian pear pathotypes.</title>
        <authorList>
            <person name="Armitage A.D."/>
            <person name="Cockerton H.M."/>
            <person name="Sreenivasaprasad S."/>
            <person name="Woodhall J.W."/>
            <person name="Lane C.R."/>
            <person name="Harrison R.J."/>
            <person name="Clarkson J.P."/>
        </authorList>
    </citation>
    <scope>NUCLEOTIDE SEQUENCE [LARGE SCALE GENOMIC DNA]</scope>
    <source>
        <strain evidence="4">FERA 635</strain>
    </source>
</reference>
<feature type="region of interest" description="Disordered" evidence="1">
    <location>
        <begin position="551"/>
        <end position="591"/>
    </location>
</feature>
<dbReference type="Pfam" id="PF06985">
    <property type="entry name" value="HET"/>
    <property type="match status" value="1"/>
</dbReference>
<dbReference type="InterPro" id="IPR010730">
    <property type="entry name" value="HET"/>
</dbReference>
<evidence type="ECO:0000313" key="3">
    <source>
        <dbReference type="EMBL" id="RYN91477.1"/>
    </source>
</evidence>
<evidence type="ECO:0000313" key="4">
    <source>
        <dbReference type="Proteomes" id="UP000293195"/>
    </source>
</evidence>
<evidence type="ECO:0000259" key="2">
    <source>
        <dbReference type="Pfam" id="PF06985"/>
    </source>
</evidence>
<dbReference type="InterPro" id="IPR052895">
    <property type="entry name" value="HetReg/Transcr_Mod"/>
</dbReference>
<sequence>MYDITIDGAVFRTHQNLRDALEHIRTLQADTSSTRLFEEDLPHFWIDAIAIDQSNDTEKPHQVSVMGNIYRQASHVVAWLGIGQPGDLSGLALDYLNPDLKHRIQPSDSVKFWTVTGAIRKLCDRSYFRRIWIVQECVLAIKLNLICGLHYCSWEHLYKSNKYLPGKNRSVDELFHAKLVFESNQDGVSIQQLMSRIIAVAADRQCSRFHDRIYGLLGILQQNFQTTGMEVNYGASLEELMIKTGEFLSPNSKDGSFLKSAVQILKVFKSVASMDVQGKVAWYWDVNQIMDKLDAYVIKGFHSLETLHGEKERALTFQTICWIVGGHGVDLFSPVEGTTPLETATTMHTLSLESRENTERSWRYNNNRVFIMHSRHTVGTYTFCFCLRNSPSEPFLGPKDYVRTKANSWECRALLEAYSKHVKFLSILRENFNKCTEVSDLEMPTRLPIQVEWMVFSNLLAQQFLSKFSHGYYPDRTARIDGFARQIERGERDLGTFLSESLFNRYRMIVASLSDELPADALQSVEIEITSSNDADINSDFVKKTMVASLYDNDPDPEPSRPKTKNGYQNMINGRKKMKNDRPEVQFDTTT</sequence>
<accession>A0ABY0FX56</accession>
<protein>
    <recommendedName>
        <fullName evidence="2">Heterokaryon incompatibility domain-containing protein</fullName>
    </recommendedName>
</protein>
<gene>
    <name evidence="3" type="ORF">AA0119_g10379</name>
</gene>
<dbReference type="PANTHER" id="PTHR24148">
    <property type="entry name" value="ANKYRIN REPEAT DOMAIN-CONTAINING PROTEIN 39 HOMOLOG-RELATED"/>
    <property type="match status" value="1"/>
</dbReference>
<dbReference type="Proteomes" id="UP000293195">
    <property type="component" value="Unassembled WGS sequence"/>
</dbReference>
<proteinExistence type="predicted"/>
<comment type="caution">
    <text evidence="3">The sequence shown here is derived from an EMBL/GenBank/DDBJ whole genome shotgun (WGS) entry which is preliminary data.</text>
</comment>
<name>A0ABY0FX56_9PLEO</name>
<organism evidence="3 4">
    <name type="scientific">Alternaria tenuissima</name>
    <dbReference type="NCBI Taxonomy" id="119927"/>
    <lineage>
        <taxon>Eukaryota</taxon>
        <taxon>Fungi</taxon>
        <taxon>Dikarya</taxon>
        <taxon>Ascomycota</taxon>
        <taxon>Pezizomycotina</taxon>
        <taxon>Dothideomycetes</taxon>
        <taxon>Pleosporomycetidae</taxon>
        <taxon>Pleosporales</taxon>
        <taxon>Pleosporineae</taxon>
        <taxon>Pleosporaceae</taxon>
        <taxon>Alternaria</taxon>
        <taxon>Alternaria sect. Alternaria</taxon>
        <taxon>Alternaria alternata complex</taxon>
    </lineage>
</organism>